<evidence type="ECO:0000256" key="3">
    <source>
        <dbReference type="PROSITE-ProRule" id="PRU00023"/>
    </source>
</evidence>
<dbReference type="SUPFAM" id="SSF53474">
    <property type="entry name" value="alpha/beta-Hydrolases"/>
    <property type="match status" value="1"/>
</dbReference>
<protein>
    <recommendedName>
        <fullName evidence="5">Nephrocystin 3-like N-terminal domain-containing protein</fullName>
    </recommendedName>
</protein>
<dbReference type="SUPFAM" id="SSF48403">
    <property type="entry name" value="Ankyrin repeat"/>
    <property type="match status" value="1"/>
</dbReference>
<evidence type="ECO:0000313" key="6">
    <source>
        <dbReference type="EMBL" id="TGJ79046.1"/>
    </source>
</evidence>
<dbReference type="InterPro" id="IPR029058">
    <property type="entry name" value="AB_hydrolase_fold"/>
</dbReference>
<evidence type="ECO:0000256" key="2">
    <source>
        <dbReference type="ARBA" id="ARBA00023043"/>
    </source>
</evidence>
<organism evidence="6 7">
    <name type="scientific">Xylaria hypoxylon</name>
    <dbReference type="NCBI Taxonomy" id="37992"/>
    <lineage>
        <taxon>Eukaryota</taxon>
        <taxon>Fungi</taxon>
        <taxon>Dikarya</taxon>
        <taxon>Ascomycota</taxon>
        <taxon>Pezizomycotina</taxon>
        <taxon>Sordariomycetes</taxon>
        <taxon>Xylariomycetidae</taxon>
        <taxon>Xylariales</taxon>
        <taxon>Xylariaceae</taxon>
        <taxon>Xylaria</taxon>
    </lineage>
</organism>
<dbReference type="OrthoDB" id="194358at2759"/>
<keyword evidence="1" id="KW-0677">Repeat</keyword>
<dbReference type="Gene3D" id="3.40.50.300">
    <property type="entry name" value="P-loop containing nucleotide triphosphate hydrolases"/>
    <property type="match status" value="1"/>
</dbReference>
<name>A0A4Z0YN64_9PEZI</name>
<dbReference type="PANTHER" id="PTHR24198">
    <property type="entry name" value="ANKYRIN REPEAT AND PROTEIN KINASE DOMAIN-CONTAINING PROTEIN"/>
    <property type="match status" value="1"/>
</dbReference>
<keyword evidence="7" id="KW-1185">Reference proteome</keyword>
<dbReference type="Gene3D" id="3.40.50.1820">
    <property type="entry name" value="alpha/beta hydrolase"/>
    <property type="match status" value="1"/>
</dbReference>
<proteinExistence type="predicted"/>
<reference evidence="6 7" key="1">
    <citation type="submission" date="2019-03" db="EMBL/GenBank/DDBJ databases">
        <title>Draft genome sequence of Xylaria hypoxylon DSM 108379, a ubiquitous saprotrophic-parasitic fungi on hardwood.</title>
        <authorList>
            <person name="Buettner E."/>
            <person name="Leonhardt S."/>
            <person name="Gebauer A.M."/>
            <person name="Liers C."/>
            <person name="Hofrichter M."/>
            <person name="Kellner H."/>
        </authorList>
    </citation>
    <scope>NUCLEOTIDE SEQUENCE [LARGE SCALE GENOMIC DNA]</scope>
    <source>
        <strain evidence="6 7">DSM 108379</strain>
    </source>
</reference>
<dbReference type="Pfam" id="PF24883">
    <property type="entry name" value="NPHP3_N"/>
    <property type="match status" value="1"/>
</dbReference>
<feature type="repeat" description="ANK" evidence="3">
    <location>
        <begin position="1237"/>
        <end position="1269"/>
    </location>
</feature>
<feature type="domain" description="Nephrocystin 3-like N-terminal" evidence="5">
    <location>
        <begin position="421"/>
        <end position="596"/>
    </location>
</feature>
<dbReference type="PANTHER" id="PTHR24198:SF165">
    <property type="entry name" value="ANKYRIN REPEAT-CONTAINING PROTEIN-RELATED"/>
    <property type="match status" value="1"/>
</dbReference>
<dbReference type="InterPro" id="IPR056884">
    <property type="entry name" value="NPHP3-like_N"/>
</dbReference>
<dbReference type="PROSITE" id="PS50088">
    <property type="entry name" value="ANK_REPEAT"/>
    <property type="match status" value="7"/>
</dbReference>
<dbReference type="InterPro" id="IPR027417">
    <property type="entry name" value="P-loop_NTPase"/>
</dbReference>
<dbReference type="SMART" id="SM00248">
    <property type="entry name" value="ANK"/>
    <property type="match status" value="11"/>
</dbReference>
<dbReference type="Pfam" id="PF00023">
    <property type="entry name" value="Ank"/>
    <property type="match status" value="3"/>
</dbReference>
<dbReference type="SUPFAM" id="SSF52540">
    <property type="entry name" value="P-loop containing nucleoside triphosphate hydrolases"/>
    <property type="match status" value="1"/>
</dbReference>
<feature type="repeat" description="ANK" evidence="3">
    <location>
        <begin position="1271"/>
        <end position="1303"/>
    </location>
</feature>
<dbReference type="Pfam" id="PF12796">
    <property type="entry name" value="Ank_2"/>
    <property type="match status" value="2"/>
</dbReference>
<evidence type="ECO:0000259" key="5">
    <source>
        <dbReference type="Pfam" id="PF24883"/>
    </source>
</evidence>
<evidence type="ECO:0000256" key="4">
    <source>
        <dbReference type="SAM" id="MobiDB-lite"/>
    </source>
</evidence>
<feature type="repeat" description="ANK" evidence="3">
    <location>
        <begin position="1064"/>
        <end position="1085"/>
    </location>
</feature>
<dbReference type="EMBL" id="SKBN01000321">
    <property type="protein sequence ID" value="TGJ79046.1"/>
    <property type="molecule type" value="Genomic_DNA"/>
</dbReference>
<dbReference type="InterPro" id="IPR002110">
    <property type="entry name" value="Ankyrin_rpt"/>
</dbReference>
<dbReference type="Proteomes" id="UP000297716">
    <property type="component" value="Unassembled WGS sequence"/>
</dbReference>
<feature type="repeat" description="ANK" evidence="3">
    <location>
        <begin position="1098"/>
        <end position="1130"/>
    </location>
</feature>
<dbReference type="Gene3D" id="1.25.40.20">
    <property type="entry name" value="Ankyrin repeat-containing domain"/>
    <property type="match status" value="4"/>
</dbReference>
<evidence type="ECO:0000313" key="7">
    <source>
        <dbReference type="Proteomes" id="UP000297716"/>
    </source>
</evidence>
<feature type="repeat" description="ANK" evidence="3">
    <location>
        <begin position="1204"/>
        <end position="1236"/>
    </location>
</feature>
<evidence type="ECO:0000256" key="1">
    <source>
        <dbReference type="ARBA" id="ARBA00022737"/>
    </source>
</evidence>
<sequence>MANTLLSKRKFAESGVGAYDQIRPIRSIQPVQSVGLTLLCQPSKAEVDIILVHGLGGHPRETWTHRGDHEISEDIADDASQVDELGDSIFNDPDQEEEPYNPDDPFGFGAPRKSRRLNPGSGLYSAASEPQHSVYWPRDLLPDSAPYARILTYGYDTKAKGANSQSTSETALKDVAWDLLVSLETYRRDAEPTPVVFIAHSLGGSVVKEMLRRAASHRSRHPHLYQIFKSTVGVIFFGTPHGGADPRGFLHQVSRNVIKAGNLTTAPDEIDAFLPSTDSLQIAKDLFGLLAKKQQWKIHTFQESLGTSSLGGRKVLENDFSYMNFPGVETTQHIKNNHMDMCRFAGSADPEYKKLAAAVWAITSSALLKVKVDGGGERSTPSFAVRESFDNLAQQKEALMMSLKFDQLDARHMSIKIAYAETCKWLLTKREYMDWVDQNKLDEHHGLLWIKGKPGTGKSTLMKFALSEFRRAHKTRLAIYFFFNARGNYLEKSTLGLYRSLLFQLYQRIPKLQHAFVALGLATLKDTRLVEWTIEALEDLFEQTVRLLGSSSVVCFIDALDECGEGQVRDMVKFFQRLGDIAKAVNVGFWVFLTSRHYPHITISTGIHLTLDGQEGHTQDLVAYIDNMSAFGSTGRSENLKREIREKASGVFMWVVIVVEILNKEYDEGRSILRLEKSLSNIPSDLHQLFRDILTRDSRNKDELLLCIQWLLFSSQPLAPEELYFAILSGTESDQIQLWDREEASPDRIDKFILNCSKGLAESTRSSAPTVQFIHESVRDFLLKENGLLSVWSDLDASFQGTSHARLASCCQTYLRAELISPVMPHRMFEQELAKEAERLRQSIKHQAPFLGYAVCHVLYHAEMASEHGLRQRGFVESLSFSKWLEIHHVFRHDSCGYLSPNASIHYILARLNMVRLLKEYTDDINCWQVEAEQFGTPLFAALATGNDDMVKLLLKAQLEKTQPDSGLHDMLRNIANRTNIFTRMSPNFRYSMHRSLLAYAAEQGDEAVLACYLAAHASAVDRRDSDGRTPLSYAAQHSYQTIVRMLLEQASTFSVNTNSRSCTGRTPLSYAAEMGHEAVTQMLLGVDATDADSRSQSGRTPLSYAAEHGHCGVIRLLLRASDGAAVDSDSPDRHNRRTPLRFAVENGHKAAVKLLLATETVDIDSKSSAPEETCLTVAAKGGDEEMVGLLLEYGADARISGHCGQTPLFLATKHGHTAVVRCLLEAGIDVDTRDEQGWSPLMLAARSGYDELVRFLIEKNANIETSDEAWGRTALVWAAGEGHLCIVRFLRDRGANVTSTDKYGRTPVKWAMEQQHIEVAWALLDPNA</sequence>
<feature type="repeat" description="ANK" evidence="3">
    <location>
        <begin position="1027"/>
        <end position="1059"/>
    </location>
</feature>
<accession>A0A4Z0YN64</accession>
<dbReference type="STRING" id="37992.A0A4Z0YN64"/>
<feature type="repeat" description="ANK" evidence="3">
    <location>
        <begin position="1171"/>
        <end position="1203"/>
    </location>
</feature>
<feature type="region of interest" description="Disordered" evidence="4">
    <location>
        <begin position="85"/>
        <end position="110"/>
    </location>
</feature>
<gene>
    <name evidence="6" type="ORF">E0Z10_g9716</name>
</gene>
<comment type="caution">
    <text evidence="6">The sequence shown here is derived from an EMBL/GenBank/DDBJ whole genome shotgun (WGS) entry which is preliminary data.</text>
</comment>
<dbReference type="InterPro" id="IPR036770">
    <property type="entry name" value="Ankyrin_rpt-contain_sf"/>
</dbReference>
<dbReference type="PROSITE" id="PS50297">
    <property type="entry name" value="ANK_REP_REGION"/>
    <property type="match status" value="6"/>
</dbReference>
<keyword evidence="2 3" id="KW-0040">ANK repeat</keyword>